<dbReference type="Proteomes" id="UP000504629">
    <property type="component" value="Unplaced"/>
</dbReference>
<reference evidence="2" key="1">
    <citation type="submission" date="2025-08" db="UniProtKB">
        <authorList>
            <consortium name="RefSeq"/>
        </authorList>
    </citation>
    <scope>IDENTIFICATION</scope>
    <source>
        <tissue evidence="2">Silk gland</tissue>
    </source>
</reference>
<accession>A0A6J2JNI6</accession>
<dbReference type="AlphaFoldDB" id="A0A6J2JNI6"/>
<evidence type="ECO:0000313" key="1">
    <source>
        <dbReference type="Proteomes" id="UP000504629"/>
    </source>
</evidence>
<protein>
    <submittedName>
        <fullName evidence="2">Uncharacterized protein LOC114243840</fullName>
    </submittedName>
</protein>
<evidence type="ECO:0000313" key="2">
    <source>
        <dbReference type="RefSeq" id="XP_028031271.1"/>
    </source>
</evidence>
<organism evidence="1 2">
    <name type="scientific">Bombyx mandarina</name>
    <name type="common">Wild silk moth</name>
    <name type="synonym">Wild silkworm</name>
    <dbReference type="NCBI Taxonomy" id="7092"/>
    <lineage>
        <taxon>Eukaryota</taxon>
        <taxon>Metazoa</taxon>
        <taxon>Ecdysozoa</taxon>
        <taxon>Arthropoda</taxon>
        <taxon>Hexapoda</taxon>
        <taxon>Insecta</taxon>
        <taxon>Pterygota</taxon>
        <taxon>Neoptera</taxon>
        <taxon>Endopterygota</taxon>
        <taxon>Lepidoptera</taxon>
        <taxon>Glossata</taxon>
        <taxon>Ditrysia</taxon>
        <taxon>Bombycoidea</taxon>
        <taxon>Bombycidae</taxon>
        <taxon>Bombycinae</taxon>
        <taxon>Bombyx</taxon>
    </lineage>
</organism>
<name>A0A6J2JNI6_BOMMA</name>
<dbReference type="KEGG" id="bman:114243840"/>
<dbReference type="RefSeq" id="XP_028031271.1">
    <property type="nucleotide sequence ID" value="XM_028175470.1"/>
</dbReference>
<dbReference type="GeneID" id="114243840"/>
<dbReference type="OrthoDB" id="10062876at2759"/>
<keyword evidence="1" id="KW-1185">Reference proteome</keyword>
<proteinExistence type="predicted"/>
<sequence>MTSKHNTETLDALKREIKTLQNDCLNVCNIIENAPPETPSTNQDEISHKCLSYIQALKTEIENPNTIITTDENLLTSQFLNEIKEKTGQIEELTAFTKGSIRDVDEEIMRLKNQITIAQEAMSKPIQKYGQVSSEHVKNAKEKFSQLKSELHGLIYSMFPNTSALIIEFMGQLMAERLNPASSGYIQITAENYQIAELLKDTNIISTNPYNKMEVKLAY</sequence>
<gene>
    <name evidence="2" type="primary">LOC114243840</name>
</gene>